<keyword evidence="3" id="KW-1185">Reference proteome</keyword>
<organism evidence="2 3">
    <name type="scientific">Limnothrix redekei LRLZ20PSL1</name>
    <dbReference type="NCBI Taxonomy" id="3112953"/>
    <lineage>
        <taxon>Bacteria</taxon>
        <taxon>Bacillati</taxon>
        <taxon>Cyanobacteriota</taxon>
        <taxon>Cyanophyceae</taxon>
        <taxon>Pseudanabaenales</taxon>
        <taxon>Pseudanabaenaceae</taxon>
        <taxon>Limnothrix</taxon>
    </lineage>
</organism>
<evidence type="ECO:0000313" key="3">
    <source>
        <dbReference type="Proteomes" id="UP001604335"/>
    </source>
</evidence>
<proteinExistence type="predicted"/>
<comment type="caution">
    <text evidence="2">The sequence shown here is derived from an EMBL/GenBank/DDBJ whole genome shotgun (WGS) entry which is preliminary data.</text>
</comment>
<accession>A0ABW7CD59</accession>
<protein>
    <submittedName>
        <fullName evidence="2">DUF4149 domain-containing protein</fullName>
    </submittedName>
</protein>
<feature type="transmembrane region" description="Helical" evidence="1">
    <location>
        <begin position="99"/>
        <end position="119"/>
    </location>
</feature>
<gene>
    <name evidence="2" type="ORF">VPK24_15630</name>
</gene>
<keyword evidence="1" id="KW-1133">Transmembrane helix</keyword>
<keyword evidence="1" id="KW-0472">Membrane</keyword>
<feature type="transmembrane region" description="Helical" evidence="1">
    <location>
        <begin position="26"/>
        <end position="47"/>
    </location>
</feature>
<feature type="transmembrane region" description="Helical" evidence="1">
    <location>
        <begin position="67"/>
        <end position="87"/>
    </location>
</feature>
<dbReference type="EMBL" id="JAZAQF010000086">
    <property type="protein sequence ID" value="MFG3819073.1"/>
    <property type="molecule type" value="Genomic_DNA"/>
</dbReference>
<evidence type="ECO:0000313" key="2">
    <source>
        <dbReference type="EMBL" id="MFG3819073.1"/>
    </source>
</evidence>
<name>A0ABW7CD59_9CYAN</name>
<keyword evidence="1" id="KW-0812">Transmembrane</keyword>
<feature type="transmembrane region" description="Helical" evidence="1">
    <location>
        <begin position="154"/>
        <end position="172"/>
    </location>
</feature>
<dbReference type="Proteomes" id="UP001604335">
    <property type="component" value="Unassembled WGS sequence"/>
</dbReference>
<sequence>MSSEFKTSLSHALGLGQSAWKMTVEIALLLWVGATLAIDLAAMPALYMGGMMERPDFAPVGWLLLNGFNHVGLLVAGVVMAGALALGYRHEVSRLSERWVVVIAAVLMAIMLMQTYWLAPTMAGLGASLSWASTAPSVPAAMTLWHGGYFGLETLKLLLSGSLLGLCVRGAVVRQS</sequence>
<evidence type="ECO:0000256" key="1">
    <source>
        <dbReference type="SAM" id="Phobius"/>
    </source>
</evidence>
<reference evidence="3" key="1">
    <citation type="journal article" date="2024" name="Algal Res.">
        <title>Biochemical, toxicological and genomic investigation of a high-biomass producing Limnothrix strain isolated from Italian shallow drinking water reservoir.</title>
        <authorList>
            <person name="Simonazzi M."/>
            <person name="Shishido T.K."/>
            <person name="Delbaje E."/>
            <person name="Wahlsten M."/>
            <person name="Fewer D.P."/>
            <person name="Sivonen K."/>
            <person name="Pezzolesi L."/>
            <person name="Pistocchi R."/>
        </authorList>
    </citation>
    <scope>NUCLEOTIDE SEQUENCE [LARGE SCALE GENOMIC DNA]</scope>
    <source>
        <strain evidence="3">LRLZ20PSL1</strain>
    </source>
</reference>
<dbReference type="RefSeq" id="WP_393014760.1">
    <property type="nucleotide sequence ID" value="NZ_JAZAQF010000086.1"/>
</dbReference>